<keyword evidence="6" id="KW-0067">ATP-binding</keyword>
<reference evidence="9" key="2">
    <citation type="journal article" date="2012" name="PLoS ONE">
        <title>A Deeply Branching Thermophilic Bacterium with an Ancient Acetyl-CoA Pathway Dominates a Subsurface Ecosystem.</title>
        <authorList>
            <person name="Takami H."/>
            <person name="Noguchi H."/>
            <person name="Takaki Y."/>
            <person name="Uchiyama I."/>
            <person name="Toyoda A."/>
            <person name="Nishi S."/>
            <person name="Chee G.-J."/>
            <person name="Arai W."/>
            <person name="Nunoura T."/>
            <person name="Itoh T."/>
            <person name="Hattori M."/>
            <person name="Takai K."/>
        </authorList>
    </citation>
    <scope>NUCLEOTIDE SEQUENCE</scope>
</reference>
<dbReference type="InterPro" id="IPR014729">
    <property type="entry name" value="Rossmann-like_a/b/a_fold"/>
</dbReference>
<evidence type="ECO:0000256" key="5">
    <source>
        <dbReference type="ARBA" id="ARBA00022741"/>
    </source>
</evidence>
<comment type="catalytic activity">
    <reaction evidence="7">
        <text>riboflavin + ATP = FMN + ADP + H(+)</text>
        <dbReference type="Rhea" id="RHEA:14357"/>
        <dbReference type="ChEBI" id="CHEBI:15378"/>
        <dbReference type="ChEBI" id="CHEBI:30616"/>
        <dbReference type="ChEBI" id="CHEBI:57986"/>
        <dbReference type="ChEBI" id="CHEBI:58210"/>
        <dbReference type="ChEBI" id="CHEBI:456216"/>
        <dbReference type="EC" id="2.7.1.26"/>
    </reaction>
</comment>
<evidence type="ECO:0000256" key="4">
    <source>
        <dbReference type="ARBA" id="ARBA00022679"/>
    </source>
</evidence>
<name>H5SMS0_9BACT</name>
<dbReference type="Gene3D" id="3.40.50.620">
    <property type="entry name" value="HUPs"/>
    <property type="match status" value="1"/>
</dbReference>
<evidence type="ECO:0000256" key="1">
    <source>
        <dbReference type="ARBA" id="ARBA00012105"/>
    </source>
</evidence>
<accession>H5SMS0</accession>
<evidence type="ECO:0000256" key="6">
    <source>
        <dbReference type="ARBA" id="ARBA00022840"/>
    </source>
</evidence>
<evidence type="ECO:0000256" key="2">
    <source>
        <dbReference type="ARBA" id="ARBA00022630"/>
    </source>
</evidence>
<keyword evidence="9" id="KW-0548">Nucleotidyltransferase</keyword>
<dbReference type="SMART" id="SM00904">
    <property type="entry name" value="Flavokinase"/>
    <property type="match status" value="1"/>
</dbReference>
<keyword evidence="4 9" id="KW-0808">Transferase</keyword>
<dbReference type="PANTHER" id="PTHR22749">
    <property type="entry name" value="RIBOFLAVIN KINASE/FMN ADENYLYLTRANSFERASE"/>
    <property type="match status" value="1"/>
</dbReference>
<evidence type="ECO:0000259" key="8">
    <source>
        <dbReference type="SMART" id="SM00904"/>
    </source>
</evidence>
<reference evidence="9" key="1">
    <citation type="journal article" date="2005" name="Environ. Microbiol.">
        <title>Genetic and functional properties of uncultivated thermophilic crenarchaeotes from a subsurface gold mine as revealed by analysis of genome fragments.</title>
        <authorList>
            <person name="Nunoura T."/>
            <person name="Hirayama H."/>
            <person name="Takami H."/>
            <person name="Oida H."/>
            <person name="Nishi S."/>
            <person name="Shimamura S."/>
            <person name="Suzuki Y."/>
            <person name="Inagaki F."/>
            <person name="Takai K."/>
            <person name="Nealson K.H."/>
            <person name="Horikoshi K."/>
        </authorList>
    </citation>
    <scope>NUCLEOTIDE SEQUENCE</scope>
</reference>
<dbReference type="GO" id="GO:0009398">
    <property type="term" value="P:FMN biosynthetic process"/>
    <property type="evidence" value="ECO:0007669"/>
    <property type="project" value="TreeGrafter"/>
</dbReference>
<dbReference type="GO" id="GO:0005524">
    <property type="term" value="F:ATP binding"/>
    <property type="evidence" value="ECO:0007669"/>
    <property type="project" value="UniProtKB-KW"/>
</dbReference>
<dbReference type="GO" id="GO:0009231">
    <property type="term" value="P:riboflavin biosynthetic process"/>
    <property type="evidence" value="ECO:0007669"/>
    <property type="project" value="InterPro"/>
</dbReference>
<dbReference type="PANTHER" id="PTHR22749:SF6">
    <property type="entry name" value="RIBOFLAVIN KINASE"/>
    <property type="match status" value="1"/>
</dbReference>
<dbReference type="InterPro" id="IPR023465">
    <property type="entry name" value="Riboflavin_kinase_dom_sf"/>
</dbReference>
<gene>
    <name evidence="9" type="ORF">HGMM_F50F04C19</name>
</gene>
<keyword evidence="3" id="KW-0288">FMN</keyword>
<dbReference type="AlphaFoldDB" id="H5SMS0"/>
<evidence type="ECO:0000256" key="7">
    <source>
        <dbReference type="ARBA" id="ARBA00047880"/>
    </source>
</evidence>
<keyword evidence="5" id="KW-0547">Nucleotide-binding</keyword>
<dbReference type="InterPro" id="IPR023468">
    <property type="entry name" value="Riboflavin_kinase"/>
</dbReference>
<dbReference type="SUPFAM" id="SSF82114">
    <property type="entry name" value="Riboflavin kinase-like"/>
    <property type="match status" value="1"/>
</dbReference>
<dbReference type="GO" id="GO:0016779">
    <property type="term" value="F:nucleotidyltransferase activity"/>
    <property type="evidence" value="ECO:0007669"/>
    <property type="project" value="UniProtKB-KW"/>
</dbReference>
<proteinExistence type="predicted"/>
<sequence length="157" mass="17428">MGLAVREVPPLTVGEEPVSSSRIRAQIQAGKVAEAMHLLGRPYGVEGVVREGRKLARTLGVPTANLPWPQDKARPPAGSYAGWAYVPSPTPALLYLPPEGDLEVHLLGEEKSLYGETLKAAFLEQIRLYRPFSDLREAQEWIHRDVEAARAYFRSRV</sequence>
<dbReference type="EMBL" id="AP011776">
    <property type="protein sequence ID" value="BAL57456.1"/>
    <property type="molecule type" value="Genomic_DNA"/>
</dbReference>
<protein>
    <recommendedName>
        <fullName evidence="1">riboflavin kinase</fullName>
        <ecNumber evidence="1">2.7.1.26</ecNumber>
    </recommendedName>
</protein>
<evidence type="ECO:0000313" key="9">
    <source>
        <dbReference type="EMBL" id="BAL57456.1"/>
    </source>
</evidence>
<evidence type="ECO:0000256" key="3">
    <source>
        <dbReference type="ARBA" id="ARBA00022643"/>
    </source>
</evidence>
<dbReference type="GO" id="GO:0008531">
    <property type="term" value="F:riboflavin kinase activity"/>
    <property type="evidence" value="ECO:0007669"/>
    <property type="project" value="UniProtKB-EC"/>
</dbReference>
<dbReference type="EC" id="2.7.1.26" evidence="1"/>
<dbReference type="InterPro" id="IPR015865">
    <property type="entry name" value="Riboflavin_kinase_bac/euk"/>
</dbReference>
<organism evidence="9">
    <name type="scientific">uncultured Bacteroidota bacterium</name>
    <dbReference type="NCBI Taxonomy" id="152509"/>
    <lineage>
        <taxon>Bacteria</taxon>
        <taxon>Pseudomonadati</taxon>
        <taxon>Bacteroidota</taxon>
        <taxon>environmental samples</taxon>
    </lineage>
</organism>
<dbReference type="Gene3D" id="2.40.30.30">
    <property type="entry name" value="Riboflavin kinase-like"/>
    <property type="match status" value="1"/>
</dbReference>
<keyword evidence="9" id="KW-0418">Kinase</keyword>
<keyword evidence="2" id="KW-0285">Flavoprotein</keyword>
<feature type="domain" description="Riboflavin kinase" evidence="8">
    <location>
        <begin position="38"/>
        <end position="154"/>
    </location>
</feature>
<dbReference type="Pfam" id="PF01687">
    <property type="entry name" value="Flavokinase"/>
    <property type="match status" value="1"/>
</dbReference>